<sequence>MKKKRITVEVVPEIDKIKTKIHQDTGVTMTYVQLINFLIHFYIKHVNEPKTKWSPLQ</sequence>
<dbReference type="EMBL" id="LR796272">
    <property type="protein sequence ID" value="CAB4132797.1"/>
    <property type="molecule type" value="Genomic_DNA"/>
</dbReference>
<reference evidence="1" key="1">
    <citation type="submission" date="2020-04" db="EMBL/GenBank/DDBJ databases">
        <authorList>
            <person name="Chiriac C."/>
            <person name="Salcher M."/>
            <person name="Ghai R."/>
            <person name="Kavagutti S V."/>
        </authorList>
    </citation>
    <scope>NUCLEOTIDE SEQUENCE</scope>
</reference>
<name>A0A6J5LI88_9CAUD</name>
<organism evidence="1">
    <name type="scientific">uncultured Caudovirales phage</name>
    <dbReference type="NCBI Taxonomy" id="2100421"/>
    <lineage>
        <taxon>Viruses</taxon>
        <taxon>Duplodnaviria</taxon>
        <taxon>Heunggongvirae</taxon>
        <taxon>Uroviricota</taxon>
        <taxon>Caudoviricetes</taxon>
        <taxon>Peduoviridae</taxon>
        <taxon>Maltschvirus</taxon>
        <taxon>Maltschvirus maltsch</taxon>
    </lineage>
</organism>
<accession>A0A6J5LI88</accession>
<protein>
    <submittedName>
        <fullName evidence="1">Uncharacterized protein</fullName>
    </submittedName>
</protein>
<gene>
    <name evidence="1" type="ORF">UFOVP251_15</name>
</gene>
<evidence type="ECO:0000313" key="1">
    <source>
        <dbReference type="EMBL" id="CAB4132797.1"/>
    </source>
</evidence>
<proteinExistence type="predicted"/>